<evidence type="ECO:0000313" key="2">
    <source>
        <dbReference type="EMBL" id="RIB18127.1"/>
    </source>
</evidence>
<comment type="caution">
    <text evidence="2">The sequence shown here is derived from an EMBL/GenBank/DDBJ whole genome shotgun (WGS) entry which is preliminary data.</text>
</comment>
<protein>
    <submittedName>
        <fullName evidence="2">Uncharacterized protein</fullName>
    </submittedName>
</protein>
<gene>
    <name evidence="2" type="ORF">C2G38_2185519</name>
</gene>
<proteinExistence type="predicted"/>
<dbReference type="EMBL" id="QKWP01000560">
    <property type="protein sequence ID" value="RIB18127.1"/>
    <property type="molecule type" value="Genomic_DNA"/>
</dbReference>
<accession>A0A397V9Y4</accession>
<keyword evidence="1" id="KW-1133">Transmembrane helix</keyword>
<reference evidence="2 3" key="1">
    <citation type="submission" date="2018-06" db="EMBL/GenBank/DDBJ databases">
        <title>Comparative genomics reveals the genomic features of Rhizophagus irregularis, R. cerebriforme, R. diaphanum and Gigaspora rosea, and their symbiotic lifestyle signature.</title>
        <authorList>
            <person name="Morin E."/>
            <person name="San Clemente H."/>
            <person name="Chen E.C.H."/>
            <person name="De La Providencia I."/>
            <person name="Hainaut M."/>
            <person name="Kuo A."/>
            <person name="Kohler A."/>
            <person name="Murat C."/>
            <person name="Tang N."/>
            <person name="Roy S."/>
            <person name="Loubradou J."/>
            <person name="Henrissat B."/>
            <person name="Grigoriev I.V."/>
            <person name="Corradi N."/>
            <person name="Roux C."/>
            <person name="Martin F.M."/>
        </authorList>
    </citation>
    <scope>NUCLEOTIDE SEQUENCE [LARGE SCALE GENOMIC DNA]</scope>
    <source>
        <strain evidence="2 3">DAOM 194757</strain>
    </source>
</reference>
<dbReference type="AlphaFoldDB" id="A0A397V9Y4"/>
<feature type="transmembrane region" description="Helical" evidence="1">
    <location>
        <begin position="34"/>
        <end position="67"/>
    </location>
</feature>
<dbReference type="Proteomes" id="UP000266673">
    <property type="component" value="Unassembled WGS sequence"/>
</dbReference>
<name>A0A397V9Y4_9GLOM</name>
<evidence type="ECO:0000256" key="1">
    <source>
        <dbReference type="SAM" id="Phobius"/>
    </source>
</evidence>
<keyword evidence="1" id="KW-0812">Transmembrane</keyword>
<organism evidence="2 3">
    <name type="scientific">Gigaspora rosea</name>
    <dbReference type="NCBI Taxonomy" id="44941"/>
    <lineage>
        <taxon>Eukaryota</taxon>
        <taxon>Fungi</taxon>
        <taxon>Fungi incertae sedis</taxon>
        <taxon>Mucoromycota</taxon>
        <taxon>Glomeromycotina</taxon>
        <taxon>Glomeromycetes</taxon>
        <taxon>Diversisporales</taxon>
        <taxon>Gigasporaceae</taxon>
        <taxon>Gigaspora</taxon>
    </lineage>
</organism>
<feature type="transmembrane region" description="Helical" evidence="1">
    <location>
        <begin position="6"/>
        <end position="27"/>
    </location>
</feature>
<sequence length="70" mass="7519">MTVVHFGFGATFFIVGAVTTSFPLLVLQEMASDFVVGVVSRCFVVGVDHLGVLFVTGAVFFLFILFVDAL</sequence>
<keyword evidence="1" id="KW-0472">Membrane</keyword>
<evidence type="ECO:0000313" key="3">
    <source>
        <dbReference type="Proteomes" id="UP000266673"/>
    </source>
</evidence>
<keyword evidence="3" id="KW-1185">Reference proteome</keyword>